<sequence length="178" mass="20643">MKKGGESHKNHQGNDVASRETVASCRIKSVKVCKKAFCSIHGISVKQVRRLCDSLKTNEQPIDKRGKSEGSRSNSLFADTLTKVREHIKPFPEYVHYYNKDTSSYYLDEKLNVKIMHTLYKRKDRDHQENFSLSFGKKQIDVYALCEELKTKLKNPHINDNAKRTYQADIEIHKKAIK</sequence>
<dbReference type="Proteomes" id="UP001516400">
    <property type="component" value="Unassembled WGS sequence"/>
</dbReference>
<accession>A0ABD2PCV1</accession>
<protein>
    <submittedName>
        <fullName evidence="1">Uncharacterized protein</fullName>
    </submittedName>
</protein>
<keyword evidence="2" id="KW-1185">Reference proteome</keyword>
<gene>
    <name evidence="1" type="ORF">HHI36_003140</name>
</gene>
<evidence type="ECO:0000313" key="1">
    <source>
        <dbReference type="EMBL" id="KAL3288705.1"/>
    </source>
</evidence>
<evidence type="ECO:0000313" key="2">
    <source>
        <dbReference type="Proteomes" id="UP001516400"/>
    </source>
</evidence>
<dbReference type="EMBL" id="JABFTP020000185">
    <property type="protein sequence ID" value="KAL3288705.1"/>
    <property type="molecule type" value="Genomic_DNA"/>
</dbReference>
<proteinExistence type="predicted"/>
<name>A0ABD2PCV1_9CUCU</name>
<organism evidence="1 2">
    <name type="scientific">Cryptolaemus montrouzieri</name>
    <dbReference type="NCBI Taxonomy" id="559131"/>
    <lineage>
        <taxon>Eukaryota</taxon>
        <taxon>Metazoa</taxon>
        <taxon>Ecdysozoa</taxon>
        <taxon>Arthropoda</taxon>
        <taxon>Hexapoda</taxon>
        <taxon>Insecta</taxon>
        <taxon>Pterygota</taxon>
        <taxon>Neoptera</taxon>
        <taxon>Endopterygota</taxon>
        <taxon>Coleoptera</taxon>
        <taxon>Polyphaga</taxon>
        <taxon>Cucujiformia</taxon>
        <taxon>Coccinelloidea</taxon>
        <taxon>Coccinellidae</taxon>
        <taxon>Scymninae</taxon>
        <taxon>Scymnini</taxon>
        <taxon>Cryptolaemus</taxon>
    </lineage>
</organism>
<comment type="caution">
    <text evidence="1">The sequence shown here is derived from an EMBL/GenBank/DDBJ whole genome shotgun (WGS) entry which is preliminary data.</text>
</comment>
<reference evidence="1 2" key="1">
    <citation type="journal article" date="2021" name="BMC Biol.">
        <title>Horizontally acquired antibacterial genes associated with adaptive radiation of ladybird beetles.</title>
        <authorList>
            <person name="Li H.S."/>
            <person name="Tang X.F."/>
            <person name="Huang Y.H."/>
            <person name="Xu Z.Y."/>
            <person name="Chen M.L."/>
            <person name="Du X.Y."/>
            <person name="Qiu B.Y."/>
            <person name="Chen P.T."/>
            <person name="Zhang W."/>
            <person name="Slipinski A."/>
            <person name="Escalona H.E."/>
            <person name="Waterhouse R.M."/>
            <person name="Zwick A."/>
            <person name="Pang H."/>
        </authorList>
    </citation>
    <scope>NUCLEOTIDE SEQUENCE [LARGE SCALE GENOMIC DNA]</scope>
    <source>
        <strain evidence="1">SYSU2018</strain>
    </source>
</reference>
<dbReference type="AlphaFoldDB" id="A0ABD2PCV1"/>